<evidence type="ECO:0000313" key="1">
    <source>
        <dbReference type="EMBL" id="KKM84574.1"/>
    </source>
</evidence>
<organism evidence="1">
    <name type="scientific">marine sediment metagenome</name>
    <dbReference type="NCBI Taxonomy" id="412755"/>
    <lineage>
        <taxon>unclassified sequences</taxon>
        <taxon>metagenomes</taxon>
        <taxon>ecological metagenomes</taxon>
    </lineage>
</organism>
<gene>
    <name evidence="1" type="ORF">LCGC14_1297820</name>
</gene>
<comment type="caution">
    <text evidence="1">The sequence shown here is derived from an EMBL/GenBank/DDBJ whole genome shotgun (WGS) entry which is preliminary data.</text>
</comment>
<sequence length="24" mass="2656">ILDSIAGVKEKVEAINIEEESKIQ</sequence>
<accession>A0A0F9KQU2</accession>
<feature type="non-terminal residue" evidence="1">
    <location>
        <position position="1"/>
    </location>
</feature>
<reference evidence="1" key="1">
    <citation type="journal article" date="2015" name="Nature">
        <title>Complex archaea that bridge the gap between prokaryotes and eukaryotes.</title>
        <authorList>
            <person name="Spang A."/>
            <person name="Saw J.H."/>
            <person name="Jorgensen S.L."/>
            <person name="Zaremba-Niedzwiedzka K."/>
            <person name="Martijn J."/>
            <person name="Lind A.E."/>
            <person name="van Eijk R."/>
            <person name="Schleper C."/>
            <person name="Guy L."/>
            <person name="Ettema T.J."/>
        </authorList>
    </citation>
    <scope>NUCLEOTIDE SEQUENCE</scope>
</reference>
<proteinExistence type="predicted"/>
<dbReference type="EMBL" id="LAZR01007545">
    <property type="protein sequence ID" value="KKM84574.1"/>
    <property type="molecule type" value="Genomic_DNA"/>
</dbReference>
<dbReference type="AlphaFoldDB" id="A0A0F9KQU2"/>
<protein>
    <submittedName>
        <fullName evidence="1">Uncharacterized protein</fullName>
    </submittedName>
</protein>
<name>A0A0F9KQU2_9ZZZZ</name>